<dbReference type="EMBL" id="CAMXCT010004669">
    <property type="protein sequence ID" value="CAI4009914.1"/>
    <property type="molecule type" value="Genomic_DNA"/>
</dbReference>
<reference evidence="3 4" key="2">
    <citation type="submission" date="2024-05" db="EMBL/GenBank/DDBJ databases">
        <authorList>
            <person name="Chen Y."/>
            <person name="Shah S."/>
            <person name="Dougan E. K."/>
            <person name="Thang M."/>
            <person name="Chan C."/>
        </authorList>
    </citation>
    <scope>NUCLEOTIDE SEQUENCE [LARGE SCALE GENOMIC DNA]</scope>
</reference>
<keyword evidence="4" id="KW-1185">Reference proteome</keyword>
<comment type="caution">
    <text evidence="2">The sequence shown here is derived from an EMBL/GenBank/DDBJ whole genome shotgun (WGS) entry which is preliminary data.</text>
</comment>
<protein>
    <submittedName>
        <fullName evidence="2">Uncharacterized protein</fullName>
    </submittedName>
</protein>
<name>A0A9P1GH02_9DINO</name>
<gene>
    <name evidence="2" type="ORF">C1SCF055_LOCUS35239</name>
</gene>
<organism evidence="2">
    <name type="scientific">Cladocopium goreaui</name>
    <dbReference type="NCBI Taxonomy" id="2562237"/>
    <lineage>
        <taxon>Eukaryota</taxon>
        <taxon>Sar</taxon>
        <taxon>Alveolata</taxon>
        <taxon>Dinophyceae</taxon>
        <taxon>Suessiales</taxon>
        <taxon>Symbiodiniaceae</taxon>
        <taxon>Cladocopium</taxon>
    </lineage>
</organism>
<evidence type="ECO:0000256" key="1">
    <source>
        <dbReference type="SAM" id="MobiDB-lite"/>
    </source>
</evidence>
<dbReference type="EMBL" id="CAMXCT020004669">
    <property type="protein sequence ID" value="CAL1163289.1"/>
    <property type="molecule type" value="Genomic_DNA"/>
</dbReference>
<dbReference type="EMBL" id="CAMXCT030004669">
    <property type="protein sequence ID" value="CAL4797226.1"/>
    <property type="molecule type" value="Genomic_DNA"/>
</dbReference>
<sequence length="1388" mass="157793">MAHYQSSTPKRHYAYSNSHYIHRLDKGVLQGWKKNKDQKVVTAVRYTDASGKKRYKGTKQLRSTEIYPVPFARVFADMLEDLKRTSKGQPQLPNPVPSALSSFEELKCADTSVWRHAHLAPVFNYLRRNKKLRIPVEWQAFVPTHMHEDVEYKLEHLEMEYGDKEASAEEIATSLAKEGIPEPAAPVAQPPVATPARTEVKCPMVGAVTVGTPSEPAATPPPTEVVVPTASPSDVEIQAKSPQPGDASPTPTDPEIAGAEKEPDDLQDKLTRKASEVFPSTSNQYSRKKETTTGIFCHDVYYRYIMQYNVCTIFMNLVVVPWQMRLRNAAKAKLNRWVKPKTRRLDRNAPEILRTEWAKGSRNAIADLLCKNNFQEDTFLNELRVLVSKKQLVEVTKEEGWYSQEEMREDLKWSKFCPQPGEDLEVVLLSLFKFYCHKRQRIEGAVARCKSLGEGFYRHNIYDGVEEFWITVKETGKRQESHSYEELQEKRTQATVDPKFELGEKFKSIEASSSRETAEKDKAAHLGVNAESKFGQDRSVETLKKEVSVLDTEFDSCQEVWSRGEANGFFTEQFYKEAEGKMKTATLACGAPGCSKAVAAEVKTRSLKKFFEKTAVDTPDGDKPKKEKKNKDKKKDKDNKEKRKPRDTDAAADLLKGLETVSGARKLWPALVAVMLIECTGLKPSTPKVGFGGFCDALEFLHYKVPPSGATAGKVLQHAKSVISGLIQREQPMVFKIGYTHDAMWRWSNKTYGYQHDTFHKWSNMLILYESTEPFGPAMLEASLIEIFRSTVSSLSKPGCKNIRAGGDSASCTSCISAARDFVADVGEQVAQKSGGLVEIAHCNEQQPERDVQQVLAKKFDLTLKIEKSELDGHPHVPMLTMKAWFQFFAANSCMHILHGLQRPHVAREESILKAFWGRFESVHPQHQVFQAARSGTLSLSRAVPLVIHGDEGRGRRHAAHFVLSFHSLLGFGFGKDRKNVQKKTWAKMECNFLGHTFSTRFLICTLRKRDYADLQSGTWKTLMETVAQDARYMWETGVQSGCNPRYWGIVVGIIGDWPFLHKCAGFERSFNNIQKKVRVRKAPVGICHLCQAGQVDCPFEQIETRRPIWASTEFVQDPFAQPSPFTTQLLCVPGEEAGLFQFDWFHTMSLGVLKHYLGSVIALMSDQEQQGSIDERFASLSEKYRRWCHQNSERAFVMRLTKESINWENRSTYPTGSLHRGALSTVLMKWVASRFASETFPNEPLLSLAADACAAIQRCTRIIYRSGLWLEAGQCRLVAELGFQFLRRYSQMATMAKNDQRCFFIYQPKIHSLHHFCMTLWKAHQRNTWAVNPLGFSCQQSEDFIGRPSRLARRVTPQTPVLRRIMERYLLRAYREFVRSRYLVRPG</sequence>
<feature type="region of interest" description="Disordered" evidence="1">
    <location>
        <begin position="615"/>
        <end position="648"/>
    </location>
</feature>
<evidence type="ECO:0000313" key="2">
    <source>
        <dbReference type="EMBL" id="CAI4009914.1"/>
    </source>
</evidence>
<proteinExistence type="predicted"/>
<feature type="region of interest" description="Disordered" evidence="1">
    <location>
        <begin position="212"/>
        <end position="268"/>
    </location>
</feature>
<evidence type="ECO:0000313" key="4">
    <source>
        <dbReference type="Proteomes" id="UP001152797"/>
    </source>
</evidence>
<accession>A0A9P1GH02</accession>
<reference evidence="2" key="1">
    <citation type="submission" date="2022-10" db="EMBL/GenBank/DDBJ databases">
        <authorList>
            <person name="Chen Y."/>
            <person name="Dougan E. K."/>
            <person name="Chan C."/>
            <person name="Rhodes N."/>
            <person name="Thang M."/>
        </authorList>
    </citation>
    <scope>NUCLEOTIDE SEQUENCE</scope>
</reference>
<feature type="compositionally biased region" description="Basic and acidic residues" evidence="1">
    <location>
        <begin position="258"/>
        <end position="268"/>
    </location>
</feature>
<feature type="compositionally biased region" description="Low complexity" evidence="1">
    <location>
        <begin position="224"/>
        <end position="233"/>
    </location>
</feature>
<dbReference type="Proteomes" id="UP001152797">
    <property type="component" value="Unassembled WGS sequence"/>
</dbReference>
<evidence type="ECO:0000313" key="3">
    <source>
        <dbReference type="EMBL" id="CAL4797226.1"/>
    </source>
</evidence>